<evidence type="ECO:0000259" key="2">
    <source>
        <dbReference type="PROSITE" id="PS51352"/>
    </source>
</evidence>
<dbReference type="InterPro" id="IPR000866">
    <property type="entry name" value="AhpC/TSA"/>
</dbReference>
<dbReference type="Proteomes" id="UP000295135">
    <property type="component" value="Unassembled WGS sequence"/>
</dbReference>
<dbReference type="GO" id="GO:0016209">
    <property type="term" value="F:antioxidant activity"/>
    <property type="evidence" value="ECO:0007669"/>
    <property type="project" value="InterPro"/>
</dbReference>
<dbReference type="PROSITE" id="PS00194">
    <property type="entry name" value="THIOREDOXIN_1"/>
    <property type="match status" value="1"/>
</dbReference>
<evidence type="ECO:0000313" key="3">
    <source>
        <dbReference type="EMBL" id="TCS73319.1"/>
    </source>
</evidence>
<dbReference type="InterPro" id="IPR017937">
    <property type="entry name" value="Thioredoxin_CS"/>
</dbReference>
<keyword evidence="4" id="KW-1185">Reference proteome</keyword>
<dbReference type="InterPro" id="IPR013766">
    <property type="entry name" value="Thioredoxin_domain"/>
</dbReference>
<dbReference type="PANTHER" id="PTHR42852">
    <property type="entry name" value="THIOL:DISULFIDE INTERCHANGE PROTEIN DSBE"/>
    <property type="match status" value="1"/>
</dbReference>
<dbReference type="EMBL" id="SLZY01000002">
    <property type="protein sequence ID" value="TCS73319.1"/>
    <property type="molecule type" value="Genomic_DNA"/>
</dbReference>
<reference evidence="3 4" key="1">
    <citation type="submission" date="2019-03" db="EMBL/GenBank/DDBJ databases">
        <title>Genomic Encyclopedia of Type Strains, Phase IV (KMG-IV): sequencing the most valuable type-strain genomes for metagenomic binning, comparative biology and taxonomic classification.</title>
        <authorList>
            <person name="Goeker M."/>
        </authorList>
    </citation>
    <scope>NUCLEOTIDE SEQUENCE [LARGE SCALE GENOMIC DNA]</scope>
    <source>
        <strain evidence="3 4">DSM 103923</strain>
    </source>
</reference>
<dbReference type="InterPro" id="IPR050553">
    <property type="entry name" value="Thioredoxin_ResA/DsbE_sf"/>
</dbReference>
<keyword evidence="3" id="KW-0413">Isomerase</keyword>
<keyword evidence="1" id="KW-0676">Redox-active center</keyword>
<evidence type="ECO:0000256" key="1">
    <source>
        <dbReference type="ARBA" id="ARBA00023284"/>
    </source>
</evidence>
<proteinExistence type="predicted"/>
<gene>
    <name evidence="3" type="ORF">EDC61_10289</name>
</gene>
<organism evidence="3 4">
    <name type="scientific">Sulfuritortus calidifontis</name>
    <dbReference type="NCBI Taxonomy" id="1914471"/>
    <lineage>
        <taxon>Bacteria</taxon>
        <taxon>Pseudomonadati</taxon>
        <taxon>Pseudomonadota</taxon>
        <taxon>Betaproteobacteria</taxon>
        <taxon>Nitrosomonadales</taxon>
        <taxon>Thiobacillaceae</taxon>
        <taxon>Sulfuritortus</taxon>
    </lineage>
</organism>
<dbReference type="Gene3D" id="3.40.30.10">
    <property type="entry name" value="Glutaredoxin"/>
    <property type="match status" value="1"/>
</dbReference>
<dbReference type="PANTHER" id="PTHR42852:SF13">
    <property type="entry name" value="PROTEIN DIPZ"/>
    <property type="match status" value="1"/>
</dbReference>
<dbReference type="RefSeq" id="WP_126458500.1">
    <property type="nucleotide sequence ID" value="NZ_AP018721.1"/>
</dbReference>
<evidence type="ECO:0000313" key="4">
    <source>
        <dbReference type="Proteomes" id="UP000295135"/>
    </source>
</evidence>
<dbReference type="GO" id="GO:0016853">
    <property type="term" value="F:isomerase activity"/>
    <property type="evidence" value="ECO:0007669"/>
    <property type="project" value="UniProtKB-KW"/>
</dbReference>
<name>A0A4R3JXU0_9PROT</name>
<dbReference type="GO" id="GO:0015036">
    <property type="term" value="F:disulfide oxidoreductase activity"/>
    <property type="evidence" value="ECO:0007669"/>
    <property type="project" value="UniProtKB-ARBA"/>
</dbReference>
<dbReference type="SUPFAM" id="SSF52833">
    <property type="entry name" value="Thioredoxin-like"/>
    <property type="match status" value="1"/>
</dbReference>
<comment type="caution">
    <text evidence="3">The sequence shown here is derived from an EMBL/GenBank/DDBJ whole genome shotgun (WGS) entry which is preliminary data.</text>
</comment>
<feature type="domain" description="Thioredoxin" evidence="2">
    <location>
        <begin position="43"/>
        <end position="183"/>
    </location>
</feature>
<dbReference type="PROSITE" id="PS51352">
    <property type="entry name" value="THIOREDOXIN_2"/>
    <property type="match status" value="1"/>
</dbReference>
<dbReference type="CDD" id="cd02966">
    <property type="entry name" value="TlpA_like_family"/>
    <property type="match status" value="1"/>
</dbReference>
<dbReference type="Pfam" id="PF00578">
    <property type="entry name" value="AhpC-TSA"/>
    <property type="match status" value="1"/>
</dbReference>
<dbReference type="InterPro" id="IPR036249">
    <property type="entry name" value="Thioredoxin-like_sf"/>
</dbReference>
<dbReference type="OrthoDB" id="9811352at2"/>
<dbReference type="AlphaFoldDB" id="A0A4R3JXU0"/>
<protein>
    <submittedName>
        <fullName evidence="3">Thiol-disulfide isomerase/thioredoxin</fullName>
    </submittedName>
</protein>
<accession>A0A4R3JXU0</accession>
<sequence length="183" mass="19368">MKLKKHHLSVLIVAAVFGVAGAFVYKKLSDPTPAADNGGLSEGIDTGAVMAASLPDLEGKPQPLSQWAGKVVVINFWAPWCPPCREEIPGFIKLHEKYADKGLVFVGVALDEPSRVQAYVDEIGIHYPILVGGPEASQLSTLAGNRLGGLPYTLVLDRDGKPAATYTGAVAEQKLEALVAPLL</sequence>